<reference evidence="2" key="1">
    <citation type="submission" date="2020-09" db="EMBL/GenBank/DDBJ databases">
        <title>Comparative genome analyses of four rice-infecting Rhizoctonia solani isolates reveal extensive enrichment of homogalacturonan modification genes.</title>
        <authorList>
            <person name="Lee D.-Y."/>
            <person name="Jeon J."/>
            <person name="Kim K.-T."/>
            <person name="Cheong K."/>
            <person name="Song H."/>
            <person name="Choi G."/>
            <person name="Ko J."/>
            <person name="Opiyo S.O."/>
            <person name="Zuo S."/>
            <person name="Madhav S."/>
            <person name="Lee Y.-H."/>
            <person name="Wang G.-L."/>
        </authorList>
    </citation>
    <scope>NUCLEOTIDE SEQUENCE</scope>
    <source>
        <strain evidence="2">AG1-IA YN-7</strain>
    </source>
</reference>
<organism evidence="2 3">
    <name type="scientific">Rhizoctonia solani</name>
    <dbReference type="NCBI Taxonomy" id="456999"/>
    <lineage>
        <taxon>Eukaryota</taxon>
        <taxon>Fungi</taxon>
        <taxon>Dikarya</taxon>
        <taxon>Basidiomycota</taxon>
        <taxon>Agaricomycotina</taxon>
        <taxon>Agaricomycetes</taxon>
        <taxon>Cantharellales</taxon>
        <taxon>Ceratobasidiaceae</taxon>
        <taxon>Rhizoctonia</taxon>
    </lineage>
</organism>
<dbReference type="EMBL" id="JACYCC010000069">
    <property type="protein sequence ID" value="KAF8676326.1"/>
    <property type="molecule type" value="Genomic_DNA"/>
</dbReference>
<dbReference type="AlphaFoldDB" id="A0A8H7H6R6"/>
<accession>A0A8H7H6R6</accession>
<feature type="region of interest" description="Disordered" evidence="1">
    <location>
        <begin position="26"/>
        <end position="63"/>
    </location>
</feature>
<proteinExistence type="predicted"/>
<evidence type="ECO:0000313" key="3">
    <source>
        <dbReference type="Proteomes" id="UP000650582"/>
    </source>
</evidence>
<evidence type="ECO:0000313" key="2">
    <source>
        <dbReference type="EMBL" id="KAF8676326.1"/>
    </source>
</evidence>
<name>A0A8H7H6R6_9AGAM</name>
<dbReference type="Proteomes" id="UP000650582">
    <property type="component" value="Unassembled WGS sequence"/>
</dbReference>
<comment type="caution">
    <text evidence="2">The sequence shown here is derived from an EMBL/GenBank/DDBJ whole genome shotgun (WGS) entry which is preliminary data.</text>
</comment>
<sequence length="104" mass="11668">MRTASCRVDLRPTSSAIWSRTHRVPRHENWFGPPTHEPDSRPGAPGLPSLLRSRGGSPNLTGLGLVADKEERAEDNFDNYLASWDELRNAPRTMQLNTKCTLDN</sequence>
<gene>
    <name evidence="2" type="ORF">RHS04_06540</name>
</gene>
<protein>
    <submittedName>
        <fullName evidence="2">Uncharacterized protein</fullName>
    </submittedName>
</protein>
<evidence type="ECO:0000256" key="1">
    <source>
        <dbReference type="SAM" id="MobiDB-lite"/>
    </source>
</evidence>